<protein>
    <recommendedName>
        <fullName evidence="4">Mediator of RNA polymerase II transcription subunit 11</fullName>
    </recommendedName>
    <alternativeName>
        <fullName evidence="4">Mediator complex subunit 11</fullName>
    </alternativeName>
</protein>
<comment type="similarity">
    <text evidence="2 4">Belongs to the Mediator complex subunit 11 family.</text>
</comment>
<proteinExistence type="inferred from homology"/>
<evidence type="ECO:0000256" key="1">
    <source>
        <dbReference type="ARBA" id="ARBA00004123"/>
    </source>
</evidence>
<dbReference type="GO" id="GO:0003712">
    <property type="term" value="F:transcription coregulator activity"/>
    <property type="evidence" value="ECO:0007669"/>
    <property type="project" value="InterPro"/>
</dbReference>
<accession>A0A8H3I4K2</accession>
<gene>
    <name evidence="4" type="primary">MED11</name>
    <name evidence="5" type="ORF">GOMPHAMPRED_008256</name>
</gene>
<comment type="subunit">
    <text evidence="4">Component of the Mediator complex.</text>
</comment>
<comment type="function">
    <text evidence="4">Component of the Mediator complex, a coactivator involved in the regulated transcription of nearly all RNA polymerase II-dependent genes. Mediator functions as a bridge to convey information from gene-specific regulatory proteins to the basal RNA polymerase II transcription machinery. Mediator is recruited to promoters by direct interactions with regulatory proteins and serves as a scaffold for the assembly of a functional pre-initiation complex with RNA polymerase II and the general transcription factors.</text>
</comment>
<reference evidence="5" key="1">
    <citation type="submission" date="2021-03" db="EMBL/GenBank/DDBJ databases">
        <authorList>
            <person name="Tagirdzhanova G."/>
        </authorList>
    </citation>
    <scope>NUCLEOTIDE SEQUENCE</scope>
</reference>
<dbReference type="AlphaFoldDB" id="A0A8H3I4K2"/>
<dbReference type="Proteomes" id="UP000664169">
    <property type="component" value="Unassembled WGS sequence"/>
</dbReference>
<dbReference type="GO" id="GO:0006357">
    <property type="term" value="P:regulation of transcription by RNA polymerase II"/>
    <property type="evidence" value="ECO:0007669"/>
    <property type="project" value="InterPro"/>
</dbReference>
<organism evidence="5 6">
    <name type="scientific">Gomphillus americanus</name>
    <dbReference type="NCBI Taxonomy" id="1940652"/>
    <lineage>
        <taxon>Eukaryota</taxon>
        <taxon>Fungi</taxon>
        <taxon>Dikarya</taxon>
        <taxon>Ascomycota</taxon>
        <taxon>Pezizomycotina</taxon>
        <taxon>Lecanoromycetes</taxon>
        <taxon>OSLEUM clade</taxon>
        <taxon>Ostropomycetidae</taxon>
        <taxon>Ostropales</taxon>
        <taxon>Graphidaceae</taxon>
        <taxon>Gomphilloideae</taxon>
        <taxon>Gomphillus</taxon>
    </lineage>
</organism>
<keyword evidence="6" id="KW-1185">Reference proteome</keyword>
<evidence type="ECO:0000256" key="2">
    <source>
        <dbReference type="ARBA" id="ARBA00008186"/>
    </source>
</evidence>
<evidence type="ECO:0000256" key="3">
    <source>
        <dbReference type="ARBA" id="ARBA00023242"/>
    </source>
</evidence>
<name>A0A8H3I4K2_9LECA</name>
<dbReference type="Gene3D" id="1.10.287.3490">
    <property type="match status" value="1"/>
</dbReference>
<keyword evidence="4" id="KW-0804">Transcription</keyword>
<keyword evidence="4" id="KW-0805">Transcription regulation</keyword>
<comment type="caution">
    <text evidence="5">The sequence shown here is derived from an EMBL/GenBank/DDBJ whole genome shotgun (WGS) entry which is preliminary data.</text>
</comment>
<evidence type="ECO:0000256" key="4">
    <source>
        <dbReference type="RuleBase" id="RU364147"/>
    </source>
</evidence>
<keyword evidence="3 4" id="KW-0539">Nucleus</keyword>
<sequence>MSSTGKEDVNTSSTQAAFDRAYYVHALNQIDQNIVKLLRSAGEAVQALTLQTDNKSELTIEDRKSAFTKATSDYFGALSYVDVNLRRQIYALEEANIIPVDIPKEVVAADGAKAVVGSGAMGNLDVGWLNSRNDKVGTDMEAELWTQAKDLLTGFDIDALFAKVDDNTAAAVPL</sequence>
<dbReference type="GO" id="GO:0016592">
    <property type="term" value="C:mediator complex"/>
    <property type="evidence" value="ECO:0007669"/>
    <property type="project" value="InterPro"/>
</dbReference>
<dbReference type="OrthoDB" id="5418434at2759"/>
<evidence type="ECO:0000313" key="5">
    <source>
        <dbReference type="EMBL" id="CAF9914767.1"/>
    </source>
</evidence>
<comment type="subcellular location">
    <subcellularLocation>
        <location evidence="1 4">Nucleus</location>
    </subcellularLocation>
</comment>
<dbReference type="EMBL" id="CAJPDQ010000009">
    <property type="protein sequence ID" value="CAF9914767.1"/>
    <property type="molecule type" value="Genomic_DNA"/>
</dbReference>
<evidence type="ECO:0000313" key="6">
    <source>
        <dbReference type="Proteomes" id="UP000664169"/>
    </source>
</evidence>
<dbReference type="Pfam" id="PF10280">
    <property type="entry name" value="Med11"/>
    <property type="match status" value="1"/>
</dbReference>
<keyword evidence="4" id="KW-0010">Activator</keyword>
<dbReference type="InterPro" id="IPR019404">
    <property type="entry name" value="Mediator_Med11"/>
</dbReference>